<dbReference type="GO" id="GO:0043565">
    <property type="term" value="F:sequence-specific DNA binding"/>
    <property type="evidence" value="ECO:0007669"/>
    <property type="project" value="TreeGrafter"/>
</dbReference>
<keyword evidence="6" id="KW-0804">Transcription</keyword>
<dbReference type="SMART" id="SM00066">
    <property type="entry name" value="GAL4"/>
    <property type="match status" value="1"/>
</dbReference>
<gene>
    <name evidence="9" type="ORF">Z517_04167</name>
</gene>
<keyword evidence="2" id="KW-0479">Metal-binding</keyword>
<feature type="domain" description="Zn(2)-C6 fungal-type" evidence="8">
    <location>
        <begin position="13"/>
        <end position="43"/>
    </location>
</feature>
<dbReference type="VEuPathDB" id="FungiDB:Z517_04167"/>
<dbReference type="Gene3D" id="4.10.240.10">
    <property type="entry name" value="Zn(2)-C6 fungal-type DNA-binding domain"/>
    <property type="match status" value="1"/>
</dbReference>
<dbReference type="InterPro" id="IPR036864">
    <property type="entry name" value="Zn2-C6_fun-type_DNA-bd_sf"/>
</dbReference>
<dbReference type="GO" id="GO:0006351">
    <property type="term" value="P:DNA-templated transcription"/>
    <property type="evidence" value="ECO:0007669"/>
    <property type="project" value="InterPro"/>
</dbReference>
<protein>
    <recommendedName>
        <fullName evidence="8">Zn(2)-C6 fungal-type domain-containing protein</fullName>
    </recommendedName>
</protein>
<sequence>MEELDYALQSLPSCQRCRRLRKRCDPQMPACRLCQSADVDCTIFDHALQQTLSRKYIQSLVTRLDSLKAKYATVTQGADAGRQDLSETVPGGLEAHQVPRASPSLAESIADTDLGGDFNNHFPVPSVNGLTSRFYGSSSVFALAVEVLALASDKKLFTPSDPLEPLLSPQDGHDRDLDAVAPTAVFDTGRDFVQSLITDYMASINVIHPCIVGTHLEKDIDRFLATSGALEFDAEKVQRTEKYQCFRIAMMCSISCAAKARHSPSLVAYGNQFYAQAVRYVEEVTAEVSLQSLEALLLLVIYCLFNPRKGNIWKILDFACRLSIQLGYHTEQGHSALESEDEKTWRRTAFWSLYSIERLVGQCFGRPSDLPTSIITTEYPTVLTDPTLLDDESRQKASAAHGFHLMFLRSEIYTEIYLSASSPLPQPSWFLEQHAALRQWYQSHSPRPYINDGQNVAGVSEVTRDIMYHSSVLFLFQRHLLEALGAVRWNNDASQQSLTRSNPPIIIGSEPYHSSKILLRLYTLIIRSTTTSKSPVSIFPITFLVAYSIFQAGMTLISYALLSLEPAAAVVEIRTPSPLTPEAHRDVEMGSNGEPKLDFSDLLGLSNDCLVLLSWCKEQWPGMEGMVDAFARCSAATIPKVLRT</sequence>
<dbReference type="GeneID" id="25303657"/>
<evidence type="ECO:0000313" key="9">
    <source>
        <dbReference type="EMBL" id="KIW81144.1"/>
    </source>
</evidence>
<dbReference type="Proteomes" id="UP000053029">
    <property type="component" value="Unassembled WGS sequence"/>
</dbReference>
<evidence type="ECO:0000259" key="8">
    <source>
        <dbReference type="PROSITE" id="PS50048"/>
    </source>
</evidence>
<dbReference type="CDD" id="cd12148">
    <property type="entry name" value="fungal_TF_MHR"/>
    <property type="match status" value="1"/>
</dbReference>
<keyword evidence="3" id="KW-0862">Zinc</keyword>
<dbReference type="STRING" id="1442368.A0A0D2H990"/>
<evidence type="ECO:0000256" key="4">
    <source>
        <dbReference type="ARBA" id="ARBA00023015"/>
    </source>
</evidence>
<keyword evidence="10" id="KW-1185">Reference proteome</keyword>
<reference evidence="9 10" key="1">
    <citation type="submission" date="2015-01" db="EMBL/GenBank/DDBJ databases">
        <title>The Genome Sequence of Fonsecaea pedrosoi CBS 271.37.</title>
        <authorList>
            <consortium name="The Broad Institute Genomics Platform"/>
            <person name="Cuomo C."/>
            <person name="de Hoog S."/>
            <person name="Gorbushina A."/>
            <person name="Stielow B."/>
            <person name="Teixiera M."/>
            <person name="Abouelleil A."/>
            <person name="Chapman S.B."/>
            <person name="Priest M."/>
            <person name="Young S.K."/>
            <person name="Wortman J."/>
            <person name="Nusbaum C."/>
            <person name="Birren B."/>
        </authorList>
    </citation>
    <scope>NUCLEOTIDE SEQUENCE [LARGE SCALE GENOMIC DNA]</scope>
    <source>
        <strain evidence="9 10">CBS 271.37</strain>
    </source>
</reference>
<evidence type="ECO:0000256" key="2">
    <source>
        <dbReference type="ARBA" id="ARBA00022723"/>
    </source>
</evidence>
<dbReference type="PROSITE" id="PS00463">
    <property type="entry name" value="ZN2_CY6_FUNGAL_1"/>
    <property type="match status" value="1"/>
</dbReference>
<dbReference type="GO" id="GO:0005634">
    <property type="term" value="C:nucleus"/>
    <property type="evidence" value="ECO:0007669"/>
    <property type="project" value="UniProtKB-SubCell"/>
</dbReference>
<comment type="subcellular location">
    <subcellularLocation>
        <location evidence="1">Nucleus</location>
    </subcellularLocation>
</comment>
<dbReference type="InterPro" id="IPR052202">
    <property type="entry name" value="Yeast_MetPath_Reg"/>
</dbReference>
<dbReference type="CDD" id="cd00067">
    <property type="entry name" value="GAL4"/>
    <property type="match status" value="1"/>
</dbReference>
<proteinExistence type="predicted"/>
<accession>A0A0D2H990</accession>
<dbReference type="InterPro" id="IPR001138">
    <property type="entry name" value="Zn2Cys6_DnaBD"/>
</dbReference>
<dbReference type="HOGENOM" id="CLU_019941_0_0_1"/>
<dbReference type="RefSeq" id="XP_013284952.1">
    <property type="nucleotide sequence ID" value="XM_013429498.1"/>
</dbReference>
<dbReference type="GO" id="GO:0000981">
    <property type="term" value="F:DNA-binding transcription factor activity, RNA polymerase II-specific"/>
    <property type="evidence" value="ECO:0007669"/>
    <property type="project" value="InterPro"/>
</dbReference>
<dbReference type="Pfam" id="PF04082">
    <property type="entry name" value="Fungal_trans"/>
    <property type="match status" value="1"/>
</dbReference>
<dbReference type="PROSITE" id="PS50048">
    <property type="entry name" value="ZN2_CY6_FUNGAL_2"/>
    <property type="match status" value="1"/>
</dbReference>
<evidence type="ECO:0000256" key="1">
    <source>
        <dbReference type="ARBA" id="ARBA00004123"/>
    </source>
</evidence>
<dbReference type="AlphaFoldDB" id="A0A0D2H990"/>
<dbReference type="OrthoDB" id="39175at2759"/>
<organism evidence="9 10">
    <name type="scientific">Fonsecaea pedrosoi CBS 271.37</name>
    <dbReference type="NCBI Taxonomy" id="1442368"/>
    <lineage>
        <taxon>Eukaryota</taxon>
        <taxon>Fungi</taxon>
        <taxon>Dikarya</taxon>
        <taxon>Ascomycota</taxon>
        <taxon>Pezizomycotina</taxon>
        <taxon>Eurotiomycetes</taxon>
        <taxon>Chaetothyriomycetidae</taxon>
        <taxon>Chaetothyriales</taxon>
        <taxon>Herpotrichiellaceae</taxon>
        <taxon>Fonsecaea</taxon>
    </lineage>
</organism>
<keyword evidence="4" id="KW-0805">Transcription regulation</keyword>
<evidence type="ECO:0000256" key="6">
    <source>
        <dbReference type="ARBA" id="ARBA00023163"/>
    </source>
</evidence>
<evidence type="ECO:0000256" key="5">
    <source>
        <dbReference type="ARBA" id="ARBA00023125"/>
    </source>
</evidence>
<keyword evidence="7" id="KW-0539">Nucleus</keyword>
<evidence type="ECO:0000256" key="3">
    <source>
        <dbReference type="ARBA" id="ARBA00022833"/>
    </source>
</evidence>
<dbReference type="EMBL" id="KN846971">
    <property type="protein sequence ID" value="KIW81144.1"/>
    <property type="molecule type" value="Genomic_DNA"/>
</dbReference>
<dbReference type="PANTHER" id="PTHR47782:SF2">
    <property type="entry name" value="TRANSCRIPTION FACTOR, PUTATIVE (AFU_ORTHOLOGUE AFUA_4G12570)-RELATED"/>
    <property type="match status" value="1"/>
</dbReference>
<dbReference type="SUPFAM" id="SSF57701">
    <property type="entry name" value="Zn2/Cys6 DNA-binding domain"/>
    <property type="match status" value="1"/>
</dbReference>
<keyword evidence="5" id="KW-0238">DNA-binding</keyword>
<dbReference type="GO" id="GO:0008270">
    <property type="term" value="F:zinc ion binding"/>
    <property type="evidence" value="ECO:0007669"/>
    <property type="project" value="InterPro"/>
</dbReference>
<dbReference type="PANTHER" id="PTHR47782">
    <property type="entry name" value="ZN(II)2CYS6 TRANSCRIPTION FACTOR (EUROFUNG)-RELATED"/>
    <property type="match status" value="1"/>
</dbReference>
<evidence type="ECO:0000313" key="10">
    <source>
        <dbReference type="Proteomes" id="UP000053029"/>
    </source>
</evidence>
<dbReference type="Pfam" id="PF00172">
    <property type="entry name" value="Zn_clus"/>
    <property type="match status" value="1"/>
</dbReference>
<evidence type="ECO:0000256" key="7">
    <source>
        <dbReference type="ARBA" id="ARBA00023242"/>
    </source>
</evidence>
<name>A0A0D2H990_9EURO</name>
<dbReference type="GO" id="GO:0045944">
    <property type="term" value="P:positive regulation of transcription by RNA polymerase II"/>
    <property type="evidence" value="ECO:0007669"/>
    <property type="project" value="TreeGrafter"/>
</dbReference>
<dbReference type="InterPro" id="IPR007219">
    <property type="entry name" value="XnlR_reg_dom"/>
</dbReference>
<dbReference type="SMART" id="SM00906">
    <property type="entry name" value="Fungal_trans"/>
    <property type="match status" value="1"/>
</dbReference>